<proteinExistence type="inferred from homology"/>
<keyword evidence="4 12" id="KW-0813">Transport</keyword>
<feature type="transmembrane region" description="Helical" evidence="13">
    <location>
        <begin position="534"/>
        <end position="556"/>
    </location>
</feature>
<dbReference type="InterPro" id="IPR002347">
    <property type="entry name" value="SDR_fam"/>
</dbReference>
<dbReference type="AlphaFoldDB" id="A0A507R264"/>
<accession>A0A507R264</accession>
<feature type="repeat" description="Solcar" evidence="11">
    <location>
        <begin position="228"/>
        <end position="325"/>
    </location>
</feature>
<evidence type="ECO:0000256" key="9">
    <source>
        <dbReference type="ARBA" id="ARBA00023128"/>
    </source>
</evidence>
<dbReference type="InterPro" id="IPR036291">
    <property type="entry name" value="NAD(P)-bd_dom_sf"/>
</dbReference>
<comment type="subcellular location">
    <subcellularLocation>
        <location evidence="2">Mitochondrion inner membrane</location>
        <topology evidence="2">Multi-pass membrane protein</topology>
    </subcellularLocation>
</comment>
<dbReference type="Pfam" id="PF00106">
    <property type="entry name" value="adh_short"/>
    <property type="match status" value="1"/>
</dbReference>
<gene>
    <name evidence="14" type="ORF">MPDQ_007104</name>
</gene>
<feature type="repeat" description="Solcar" evidence="11">
    <location>
        <begin position="333"/>
        <end position="443"/>
    </location>
</feature>
<dbReference type="SUPFAM" id="SSF103506">
    <property type="entry name" value="Mitochondrial carrier"/>
    <property type="match status" value="1"/>
</dbReference>
<sequence length="565" mass="62441">MGETETWVVVGASRGIGLEFVKQLLEGGKRVIAAVRSPAGAEQLSKLIVHQSKPEHCVVEQCDVTSEESIDNFARRLQLAMQNGTKIANVILNAGVLKYPNRATELTYADFALHLHTNTIGPIICAQKLVNLDPEFPPSKVIFISSDSGSTTLFRSHEDGFGAYAASKSALNQMVRHMAAELKRSGGKRENICVLALHPGEVQTDMANIDVDWEVQGVIQADESVTGMLRIIGEKGPADSGSFWCWDGRAKTVVAPLDRVKILFQTSNPHFAKYTGSWFGLAMAMKDIRRHEGLIGLFKGHSATLLRIFPYAAIKFLAYEQIRAEIIPSRDKETPFRRLISGSLAGLTSVFFTYPLELIRVRLAFETKQFGRSSLLDICRQIYHERVPAPIVTAKTDTVSSTVNRAVPSSGIANFYRGFLPTVFGMFPYAGVSFLTHDTVGDWLRHPSIAEHTTIPNSEDRRSRLKSGSRRPQLTAAAELFSGAVAGMVSQTSSYPLEVLRRRMQVSGAVGDGQRFGILDTARRIWLESGFRGFWVGLTIGYIKVVPLGATSFFVYERLKWRLGI</sequence>
<keyword evidence="15" id="KW-1185">Reference proteome</keyword>
<evidence type="ECO:0000256" key="11">
    <source>
        <dbReference type="PROSITE-ProRule" id="PRU00282"/>
    </source>
</evidence>
<evidence type="ECO:0000256" key="7">
    <source>
        <dbReference type="ARBA" id="ARBA00022792"/>
    </source>
</evidence>
<evidence type="ECO:0000256" key="13">
    <source>
        <dbReference type="SAM" id="Phobius"/>
    </source>
</evidence>
<dbReference type="Pfam" id="PF00153">
    <property type="entry name" value="Mito_carr"/>
    <property type="match status" value="3"/>
</dbReference>
<dbReference type="PANTHER" id="PTHR24089">
    <property type="entry name" value="SOLUTE CARRIER FAMILY 25"/>
    <property type="match status" value="1"/>
</dbReference>
<keyword evidence="10 11" id="KW-0472">Membrane</keyword>
<organism evidence="14 15">
    <name type="scientific">Monascus purpureus</name>
    <name type="common">Red mold</name>
    <name type="synonym">Monascus anka</name>
    <dbReference type="NCBI Taxonomy" id="5098"/>
    <lineage>
        <taxon>Eukaryota</taxon>
        <taxon>Fungi</taxon>
        <taxon>Dikarya</taxon>
        <taxon>Ascomycota</taxon>
        <taxon>Pezizomycotina</taxon>
        <taxon>Eurotiomycetes</taxon>
        <taxon>Eurotiomycetidae</taxon>
        <taxon>Eurotiales</taxon>
        <taxon>Aspergillaceae</taxon>
        <taxon>Monascus</taxon>
    </lineage>
</organism>
<comment type="caution">
    <text evidence="14">The sequence shown here is derived from an EMBL/GenBank/DDBJ whole genome shotgun (WGS) entry which is preliminary data.</text>
</comment>
<evidence type="ECO:0000256" key="4">
    <source>
        <dbReference type="ARBA" id="ARBA00022448"/>
    </source>
</evidence>
<evidence type="ECO:0000256" key="6">
    <source>
        <dbReference type="ARBA" id="ARBA00022737"/>
    </source>
</evidence>
<dbReference type="EMBL" id="VIFY01000007">
    <property type="protein sequence ID" value="TQB76709.1"/>
    <property type="molecule type" value="Genomic_DNA"/>
</dbReference>
<evidence type="ECO:0000256" key="3">
    <source>
        <dbReference type="ARBA" id="ARBA00021935"/>
    </source>
</evidence>
<dbReference type="GO" id="GO:0005743">
    <property type="term" value="C:mitochondrial inner membrane"/>
    <property type="evidence" value="ECO:0007669"/>
    <property type="project" value="UniProtKB-SubCell"/>
</dbReference>
<comment type="function">
    <text evidence="1">Mitochondrial transporter that mediates uptake of thiamine pyrophosphate (ThPP) into mitochondria.</text>
</comment>
<dbReference type="CDD" id="cd05325">
    <property type="entry name" value="carb_red_sniffer_like_SDR_c"/>
    <property type="match status" value="1"/>
</dbReference>
<name>A0A507R264_MONPU</name>
<evidence type="ECO:0000313" key="14">
    <source>
        <dbReference type="EMBL" id="TQB76709.1"/>
    </source>
</evidence>
<dbReference type="STRING" id="5098.A0A507R264"/>
<feature type="repeat" description="Solcar" evidence="11">
    <location>
        <begin position="474"/>
        <end position="562"/>
    </location>
</feature>
<evidence type="ECO:0000313" key="15">
    <source>
        <dbReference type="Proteomes" id="UP000319663"/>
    </source>
</evidence>
<reference evidence="14 15" key="1">
    <citation type="submission" date="2019-06" db="EMBL/GenBank/DDBJ databases">
        <title>Wine fermentation using esterase from Monascus purpureus.</title>
        <authorList>
            <person name="Geng C."/>
            <person name="Zhang Y."/>
        </authorList>
    </citation>
    <scope>NUCLEOTIDE SEQUENCE [LARGE SCALE GENOMIC DNA]</scope>
    <source>
        <strain evidence="14">HQ1</strain>
    </source>
</reference>
<keyword evidence="8 13" id="KW-1133">Transmembrane helix</keyword>
<keyword evidence="7" id="KW-0999">Mitochondrion inner membrane</keyword>
<evidence type="ECO:0000256" key="12">
    <source>
        <dbReference type="RuleBase" id="RU000488"/>
    </source>
</evidence>
<dbReference type="InterPro" id="IPR018108">
    <property type="entry name" value="MCP_transmembrane"/>
</dbReference>
<dbReference type="Gene3D" id="1.50.40.10">
    <property type="entry name" value="Mitochondrial carrier domain"/>
    <property type="match status" value="1"/>
</dbReference>
<evidence type="ECO:0000256" key="5">
    <source>
        <dbReference type="ARBA" id="ARBA00022692"/>
    </source>
</evidence>
<dbReference type="PROSITE" id="PS50920">
    <property type="entry name" value="SOLCAR"/>
    <property type="match status" value="3"/>
</dbReference>
<dbReference type="Gene3D" id="3.40.50.720">
    <property type="entry name" value="NAD(P)-binding Rossmann-like Domain"/>
    <property type="match status" value="1"/>
</dbReference>
<dbReference type="SUPFAM" id="SSF51735">
    <property type="entry name" value="NAD(P)-binding Rossmann-fold domains"/>
    <property type="match status" value="1"/>
</dbReference>
<evidence type="ECO:0000256" key="1">
    <source>
        <dbReference type="ARBA" id="ARBA00002238"/>
    </source>
</evidence>
<keyword evidence="9" id="KW-0496">Mitochondrion</keyword>
<dbReference type="Proteomes" id="UP000319663">
    <property type="component" value="Unassembled WGS sequence"/>
</dbReference>
<keyword evidence="5 11" id="KW-0812">Transmembrane</keyword>
<evidence type="ECO:0000256" key="8">
    <source>
        <dbReference type="ARBA" id="ARBA00022989"/>
    </source>
</evidence>
<dbReference type="PRINTS" id="PR00926">
    <property type="entry name" value="MITOCARRIER"/>
</dbReference>
<protein>
    <recommendedName>
        <fullName evidence="3">Mitochondrial thiamine pyrophosphate carrier 1</fullName>
    </recommendedName>
</protein>
<comment type="similarity">
    <text evidence="12">Belongs to the mitochondrial carrier (TC 2.A.29) family.</text>
</comment>
<dbReference type="GO" id="GO:0055085">
    <property type="term" value="P:transmembrane transport"/>
    <property type="evidence" value="ECO:0007669"/>
    <property type="project" value="InterPro"/>
</dbReference>
<evidence type="ECO:0000256" key="10">
    <source>
        <dbReference type="ARBA" id="ARBA00023136"/>
    </source>
</evidence>
<evidence type="ECO:0000256" key="2">
    <source>
        <dbReference type="ARBA" id="ARBA00004448"/>
    </source>
</evidence>
<dbReference type="InterPro" id="IPR023395">
    <property type="entry name" value="MCP_dom_sf"/>
</dbReference>
<keyword evidence="6" id="KW-0677">Repeat</keyword>
<dbReference type="InterPro" id="IPR002067">
    <property type="entry name" value="MCP"/>
</dbReference>